<dbReference type="Proteomes" id="UP000177876">
    <property type="component" value="Unassembled WGS sequence"/>
</dbReference>
<protein>
    <submittedName>
        <fullName evidence="1">Uncharacterized protein</fullName>
    </submittedName>
</protein>
<name>A0A1F2WMR7_9ACTN</name>
<dbReference type="AlphaFoldDB" id="A0A1F2WMR7"/>
<dbReference type="EMBL" id="MELK01000026">
    <property type="protein sequence ID" value="OFW58155.1"/>
    <property type="molecule type" value="Genomic_DNA"/>
</dbReference>
<evidence type="ECO:0000313" key="2">
    <source>
        <dbReference type="Proteomes" id="UP000177876"/>
    </source>
</evidence>
<reference evidence="1 2" key="1">
    <citation type="journal article" date="2016" name="Nat. Commun.">
        <title>Thousands of microbial genomes shed light on interconnected biogeochemical processes in an aquifer system.</title>
        <authorList>
            <person name="Anantharaman K."/>
            <person name="Brown C.T."/>
            <person name="Hug L.A."/>
            <person name="Sharon I."/>
            <person name="Castelle C.J."/>
            <person name="Probst A.J."/>
            <person name="Thomas B.C."/>
            <person name="Singh A."/>
            <person name="Wilkins M.J."/>
            <person name="Karaoz U."/>
            <person name="Brodie E.L."/>
            <person name="Williams K.H."/>
            <person name="Hubbard S.S."/>
            <person name="Banfield J.F."/>
        </authorList>
    </citation>
    <scope>NUCLEOTIDE SEQUENCE [LARGE SCALE GENOMIC DNA]</scope>
</reference>
<evidence type="ECO:0000313" key="1">
    <source>
        <dbReference type="EMBL" id="OFW58155.1"/>
    </source>
</evidence>
<organism evidence="1 2">
    <name type="scientific">Candidatus Solincola sediminis</name>
    <dbReference type="NCBI Taxonomy" id="1797199"/>
    <lineage>
        <taxon>Bacteria</taxon>
        <taxon>Bacillati</taxon>
        <taxon>Actinomycetota</taxon>
        <taxon>Candidatus Geothermincolia</taxon>
        <taxon>Candidatus Geothermincolales</taxon>
        <taxon>Candidatus Geothermincolaceae</taxon>
        <taxon>Candidatus Solincola</taxon>
    </lineage>
</organism>
<proteinExistence type="predicted"/>
<dbReference type="STRING" id="1797197.A2Y75_01145"/>
<sequence>MLDFENLDPQVSFFVDEFIDSFITWDMILFFHENPYTVGSSSSIAMSIGRLGADIEPYLEKLSEKGILTREYRPGDGADVIFAYKPQPEFEKMVAEFKRALKDRASRLIIVSKVLQKEARR</sequence>
<accession>A0A1F2WMR7</accession>
<comment type="caution">
    <text evidence="1">The sequence shown here is derived from an EMBL/GenBank/DDBJ whole genome shotgun (WGS) entry which is preliminary data.</text>
</comment>
<gene>
    <name evidence="1" type="ORF">A2Y75_01145</name>
</gene>